<dbReference type="Pfam" id="PF00583">
    <property type="entry name" value="Acetyltransf_1"/>
    <property type="match status" value="1"/>
</dbReference>
<protein>
    <submittedName>
        <fullName evidence="4">GNAT family N-acetyltransferase</fullName>
    </submittedName>
</protein>
<keyword evidence="1" id="KW-0808">Transferase</keyword>
<dbReference type="InterPro" id="IPR050832">
    <property type="entry name" value="Bact_Acetyltransf"/>
</dbReference>
<accession>A0AA42RUQ0</accession>
<dbReference type="PANTHER" id="PTHR43877:SF2">
    <property type="entry name" value="AMINOALKYLPHOSPHONATE N-ACETYLTRANSFERASE-RELATED"/>
    <property type="match status" value="1"/>
</dbReference>
<feature type="domain" description="N-acetyltransferase" evidence="3">
    <location>
        <begin position="4"/>
        <end position="165"/>
    </location>
</feature>
<evidence type="ECO:0000313" key="4">
    <source>
        <dbReference type="EMBL" id="MDH1628911.1"/>
    </source>
</evidence>
<dbReference type="GO" id="GO:0016747">
    <property type="term" value="F:acyltransferase activity, transferring groups other than amino-acyl groups"/>
    <property type="evidence" value="ECO:0007669"/>
    <property type="project" value="InterPro"/>
</dbReference>
<keyword evidence="2" id="KW-0012">Acyltransferase</keyword>
<organism evidence="4 5">
    <name type="scientific">Pseudomonas mosselii</name>
    <dbReference type="NCBI Taxonomy" id="78327"/>
    <lineage>
        <taxon>Bacteria</taxon>
        <taxon>Pseudomonadati</taxon>
        <taxon>Pseudomonadota</taxon>
        <taxon>Gammaproteobacteria</taxon>
        <taxon>Pseudomonadales</taxon>
        <taxon>Pseudomonadaceae</taxon>
        <taxon>Pseudomonas</taxon>
    </lineage>
</organism>
<evidence type="ECO:0000313" key="5">
    <source>
        <dbReference type="Proteomes" id="UP001160882"/>
    </source>
</evidence>
<gene>
    <name evidence="4" type="ORF">N5I14_01460</name>
</gene>
<dbReference type="InterPro" id="IPR016181">
    <property type="entry name" value="Acyl_CoA_acyltransferase"/>
</dbReference>
<sequence>MPDWTLHQATDADAADTVHFVDTARRGLFALLADSPLPKDLARFSETYVDGQGCFLIARAQGRVIGGVGYLPYDHRFPQLDYHACRTVEIARLFVTPNYRRRGLASALFSALREEARQAGVECLYLHTHPFLPGAIRFWQRHGFGTVDIEADPVWQTTHMALRLA</sequence>
<dbReference type="Proteomes" id="UP001160882">
    <property type="component" value="Unassembled WGS sequence"/>
</dbReference>
<evidence type="ECO:0000259" key="3">
    <source>
        <dbReference type="PROSITE" id="PS51186"/>
    </source>
</evidence>
<dbReference type="SUPFAM" id="SSF55729">
    <property type="entry name" value="Acyl-CoA N-acyltransferases (Nat)"/>
    <property type="match status" value="1"/>
</dbReference>
<dbReference type="PANTHER" id="PTHR43877">
    <property type="entry name" value="AMINOALKYLPHOSPHONATE N-ACETYLTRANSFERASE-RELATED-RELATED"/>
    <property type="match status" value="1"/>
</dbReference>
<dbReference type="RefSeq" id="WP_280080097.1">
    <property type="nucleotide sequence ID" value="NZ_JAOCGG010000001.1"/>
</dbReference>
<dbReference type="Gene3D" id="3.40.630.30">
    <property type="match status" value="1"/>
</dbReference>
<evidence type="ECO:0000256" key="2">
    <source>
        <dbReference type="ARBA" id="ARBA00023315"/>
    </source>
</evidence>
<proteinExistence type="predicted"/>
<evidence type="ECO:0000256" key="1">
    <source>
        <dbReference type="ARBA" id="ARBA00022679"/>
    </source>
</evidence>
<name>A0AA42RUQ0_9PSED</name>
<reference evidence="4" key="1">
    <citation type="submission" date="2022-09" db="EMBL/GenBank/DDBJ databases">
        <title>Intensive care unit water sources are persistently colonized with multi-drug resistant bacteria and are the site of extensive horizontal gene transfer of antibiotic resistance genes.</title>
        <authorList>
            <person name="Diorio-Toth L."/>
        </authorList>
    </citation>
    <scope>NUCLEOTIDE SEQUENCE</scope>
    <source>
        <strain evidence="4">GD03782</strain>
    </source>
</reference>
<dbReference type="CDD" id="cd04301">
    <property type="entry name" value="NAT_SF"/>
    <property type="match status" value="1"/>
</dbReference>
<dbReference type="EMBL" id="JAOCGG010000001">
    <property type="protein sequence ID" value="MDH1628911.1"/>
    <property type="molecule type" value="Genomic_DNA"/>
</dbReference>
<dbReference type="PROSITE" id="PS51186">
    <property type="entry name" value="GNAT"/>
    <property type="match status" value="1"/>
</dbReference>
<dbReference type="AlphaFoldDB" id="A0AA42RUQ0"/>
<comment type="caution">
    <text evidence="4">The sequence shown here is derived from an EMBL/GenBank/DDBJ whole genome shotgun (WGS) entry which is preliminary data.</text>
</comment>
<dbReference type="InterPro" id="IPR000182">
    <property type="entry name" value="GNAT_dom"/>
</dbReference>